<name>A0A0L6JIJ9_9FIRM</name>
<comment type="caution">
    <text evidence="2">The sequence shown here is derived from an EMBL/GenBank/DDBJ whole genome shotgun (WGS) entry which is preliminary data.</text>
</comment>
<feature type="transmembrane region" description="Helical" evidence="1">
    <location>
        <begin position="84"/>
        <end position="103"/>
    </location>
</feature>
<reference evidence="3" key="1">
    <citation type="submission" date="2015-07" db="EMBL/GenBank/DDBJ databases">
        <title>Near-Complete Genome Sequence of the Cellulolytic Bacterium Bacteroides (Pseudobacteroides) cellulosolvens ATCC 35603.</title>
        <authorList>
            <person name="Dassa B."/>
            <person name="Utturkar S.M."/>
            <person name="Klingeman D.M."/>
            <person name="Hurt R.A."/>
            <person name="Keller M."/>
            <person name="Xu J."/>
            <person name="Reddy Y.H.K."/>
            <person name="Borovok I."/>
            <person name="Grinberg I.R."/>
            <person name="Lamed R."/>
            <person name="Zhivin O."/>
            <person name="Bayer E.A."/>
            <person name="Brown S.D."/>
        </authorList>
    </citation>
    <scope>NUCLEOTIDE SEQUENCE [LARGE SCALE GENOMIC DNA]</scope>
    <source>
        <strain evidence="3">DSM 2933</strain>
    </source>
</reference>
<feature type="transmembrane region" description="Helical" evidence="1">
    <location>
        <begin position="50"/>
        <end position="72"/>
    </location>
</feature>
<organism evidence="2 3">
    <name type="scientific">Pseudobacteroides cellulosolvens ATCC 35603 = DSM 2933</name>
    <dbReference type="NCBI Taxonomy" id="398512"/>
    <lineage>
        <taxon>Bacteria</taxon>
        <taxon>Bacillati</taxon>
        <taxon>Bacillota</taxon>
        <taxon>Clostridia</taxon>
        <taxon>Eubacteriales</taxon>
        <taxon>Oscillospiraceae</taxon>
        <taxon>Pseudobacteroides</taxon>
    </lineage>
</organism>
<gene>
    <name evidence="2" type="ORF">Bccel_0941</name>
</gene>
<accession>A0A0L6JIJ9</accession>
<protein>
    <submittedName>
        <fullName evidence="2">Uncharacterized protein</fullName>
    </submittedName>
</protein>
<sequence length="107" mass="12935">MFLCFEAKNRYKLSYYASPFIINLLINIAFNLMDFTQKFPMGVYSANDHLIVNEFSFYMHIVFSLVLVYILFKFSSKINKLLSRIFYIFFGSILGFFTNWMFIRYYL</sequence>
<dbReference type="STRING" id="398512.Bccel_0941"/>
<feature type="transmembrane region" description="Helical" evidence="1">
    <location>
        <begin position="12"/>
        <end position="30"/>
    </location>
</feature>
<keyword evidence="1" id="KW-1133">Transmembrane helix</keyword>
<evidence type="ECO:0000313" key="3">
    <source>
        <dbReference type="Proteomes" id="UP000036923"/>
    </source>
</evidence>
<evidence type="ECO:0000256" key="1">
    <source>
        <dbReference type="SAM" id="Phobius"/>
    </source>
</evidence>
<dbReference type="EMBL" id="LGTC01000001">
    <property type="protein sequence ID" value="KNY25681.1"/>
    <property type="molecule type" value="Genomic_DNA"/>
</dbReference>
<dbReference type="Proteomes" id="UP000036923">
    <property type="component" value="Unassembled WGS sequence"/>
</dbReference>
<keyword evidence="1" id="KW-0472">Membrane</keyword>
<evidence type="ECO:0000313" key="2">
    <source>
        <dbReference type="EMBL" id="KNY25681.1"/>
    </source>
</evidence>
<keyword evidence="3" id="KW-1185">Reference proteome</keyword>
<keyword evidence="1" id="KW-0812">Transmembrane</keyword>
<proteinExistence type="predicted"/>
<dbReference type="AlphaFoldDB" id="A0A0L6JIJ9"/>